<proteinExistence type="predicted"/>
<name>A0A1G8VHF0_9BACL</name>
<gene>
    <name evidence="2" type="ORF">SAMN05216192_12132</name>
</gene>
<dbReference type="RefSeq" id="WP_090716031.1">
    <property type="nucleotide sequence ID" value="NZ_CBCSKY010000021.1"/>
</dbReference>
<accession>A0A1G8VHF0</accession>
<keyword evidence="1" id="KW-0812">Transmembrane</keyword>
<protein>
    <recommendedName>
        <fullName evidence="4">DUF1648 domain-containing protein</fullName>
    </recommendedName>
</protein>
<keyword evidence="3" id="KW-1185">Reference proteome</keyword>
<keyword evidence="1" id="KW-1133">Transmembrane helix</keyword>
<reference evidence="3" key="1">
    <citation type="submission" date="2016-10" db="EMBL/GenBank/DDBJ databases">
        <authorList>
            <person name="Varghese N."/>
            <person name="Submissions S."/>
        </authorList>
    </citation>
    <scope>NUCLEOTIDE SEQUENCE [LARGE SCALE GENOMIC DNA]</scope>
    <source>
        <strain evidence="3">CGMCC 1.11012</strain>
    </source>
</reference>
<evidence type="ECO:0000313" key="3">
    <source>
        <dbReference type="Proteomes" id="UP000199050"/>
    </source>
</evidence>
<dbReference type="Proteomes" id="UP000199050">
    <property type="component" value="Unassembled WGS sequence"/>
</dbReference>
<feature type="transmembrane region" description="Helical" evidence="1">
    <location>
        <begin position="53"/>
        <end position="73"/>
    </location>
</feature>
<dbReference type="EMBL" id="FNDX01000021">
    <property type="protein sequence ID" value="SDJ65521.1"/>
    <property type="molecule type" value="Genomic_DNA"/>
</dbReference>
<organism evidence="2 3">
    <name type="scientific">Paenibacillus typhae</name>
    <dbReference type="NCBI Taxonomy" id="1174501"/>
    <lineage>
        <taxon>Bacteria</taxon>
        <taxon>Bacillati</taxon>
        <taxon>Bacillota</taxon>
        <taxon>Bacilli</taxon>
        <taxon>Bacillales</taxon>
        <taxon>Paenibacillaceae</taxon>
        <taxon>Paenibacillus</taxon>
    </lineage>
</organism>
<feature type="transmembrane region" description="Helical" evidence="1">
    <location>
        <begin position="6"/>
        <end position="25"/>
    </location>
</feature>
<keyword evidence="1" id="KW-0472">Membrane</keyword>
<dbReference type="STRING" id="1174501.SAMN05216192_12132"/>
<evidence type="ECO:0000313" key="2">
    <source>
        <dbReference type="EMBL" id="SDJ65521.1"/>
    </source>
</evidence>
<dbReference type="AlphaFoldDB" id="A0A1G8VHF0"/>
<sequence length="116" mass="13175">MFKNKITFSLSAVAATVPVLFYIYLYRRMPDFVPVHYDGAVADRFALKGSYEIILISLLGWLGFGMIKLLQLLLRRLFLRSYIENLAVVHRVWNAATLLVTAGFSVLAIYTLLAMV</sequence>
<feature type="transmembrane region" description="Helical" evidence="1">
    <location>
        <begin position="93"/>
        <end position="113"/>
    </location>
</feature>
<evidence type="ECO:0000256" key="1">
    <source>
        <dbReference type="SAM" id="Phobius"/>
    </source>
</evidence>
<dbReference type="OrthoDB" id="2622755at2"/>
<evidence type="ECO:0008006" key="4">
    <source>
        <dbReference type="Google" id="ProtNLM"/>
    </source>
</evidence>